<accession>A0A6P8HFG0</accession>
<evidence type="ECO:0000256" key="2">
    <source>
        <dbReference type="ARBA" id="ARBA00038934"/>
    </source>
</evidence>
<sequence>MNTWAKKLTICQVLLVAAILLLIFKRRYITYTINYARLIIDAVAKDQQRTEDNSFLLAKIEWDYHRLQVQYMEKICKNRGLVDKDYTWLTALVNDEYVLPGIVLGHSIRTLSCVRNMLALVSDEVGRSGLEALAKVGWDVKVVSAMDCRWMERRLGRMPSGKGILGTHTRFHAWNYTQYSKIIYTDPDYMLLTNIDELFEVPADFAATYCARPGIVDPCFNAGLLVFRPDFYDYENIMNMWKTISEESCPNDQVLLWHYYADRGRWKPLSFAYNVRRVIHRPIKAFHFACCPPPKPWKQRCRPSRDEARSYDHPITNVREVSLVYWKKFYEALKTYQLENWWKNTKYYNPEVEFGKRLYRECWKEE</sequence>
<dbReference type="InterPro" id="IPR002495">
    <property type="entry name" value="Glyco_trans_8"/>
</dbReference>
<keyword evidence="3" id="KW-1185">Reference proteome</keyword>
<dbReference type="RefSeq" id="XP_031551337.1">
    <property type="nucleotide sequence ID" value="XM_031695477.1"/>
</dbReference>
<dbReference type="Proteomes" id="UP000515163">
    <property type="component" value="Unplaced"/>
</dbReference>
<comment type="similarity">
    <text evidence="1">Belongs to the glycosyltransferase 8 family. Glycogenin subfamily.</text>
</comment>
<evidence type="ECO:0000256" key="1">
    <source>
        <dbReference type="ARBA" id="ARBA00038162"/>
    </source>
</evidence>
<dbReference type="KEGG" id="aten:116288649"/>
<proteinExistence type="inferred from homology"/>
<reference evidence="4" key="1">
    <citation type="submission" date="2025-08" db="UniProtKB">
        <authorList>
            <consortium name="RefSeq"/>
        </authorList>
    </citation>
    <scope>IDENTIFICATION</scope>
    <source>
        <tissue evidence="4">Tentacle</tissue>
    </source>
</reference>
<dbReference type="InParanoid" id="A0A6P8HFG0"/>
<dbReference type="GO" id="GO:0005978">
    <property type="term" value="P:glycogen biosynthetic process"/>
    <property type="evidence" value="ECO:0007669"/>
    <property type="project" value="UniProtKB-ARBA"/>
</dbReference>
<dbReference type="SUPFAM" id="SSF53448">
    <property type="entry name" value="Nucleotide-diphospho-sugar transferases"/>
    <property type="match status" value="1"/>
</dbReference>
<dbReference type="InterPro" id="IPR029044">
    <property type="entry name" value="Nucleotide-diphossugar_trans"/>
</dbReference>
<dbReference type="Pfam" id="PF01501">
    <property type="entry name" value="Glyco_transf_8"/>
    <property type="match status" value="1"/>
</dbReference>
<dbReference type="AlphaFoldDB" id="A0A6P8HFG0"/>
<name>A0A6P8HFG0_ACTTE</name>
<dbReference type="GO" id="GO:0008466">
    <property type="term" value="F:glycogenin glucosyltransferase activity"/>
    <property type="evidence" value="ECO:0007669"/>
    <property type="project" value="UniProtKB-EC"/>
</dbReference>
<dbReference type="PANTHER" id="PTHR11183">
    <property type="entry name" value="GLYCOGENIN SUBFAMILY MEMBER"/>
    <property type="match status" value="1"/>
</dbReference>
<gene>
    <name evidence="4" type="primary">LOC116288649</name>
</gene>
<dbReference type="OrthoDB" id="2014201at2759"/>
<protein>
    <recommendedName>
        <fullName evidence="2">glycogenin glucosyltransferase</fullName>
        <ecNumber evidence="2">2.4.1.186</ecNumber>
    </recommendedName>
</protein>
<evidence type="ECO:0000313" key="4">
    <source>
        <dbReference type="RefSeq" id="XP_031551337.1"/>
    </source>
</evidence>
<organism evidence="3 4">
    <name type="scientific">Actinia tenebrosa</name>
    <name type="common">Australian red waratah sea anemone</name>
    <dbReference type="NCBI Taxonomy" id="6105"/>
    <lineage>
        <taxon>Eukaryota</taxon>
        <taxon>Metazoa</taxon>
        <taxon>Cnidaria</taxon>
        <taxon>Anthozoa</taxon>
        <taxon>Hexacorallia</taxon>
        <taxon>Actiniaria</taxon>
        <taxon>Actiniidae</taxon>
        <taxon>Actinia</taxon>
    </lineage>
</organism>
<evidence type="ECO:0000313" key="3">
    <source>
        <dbReference type="Proteomes" id="UP000515163"/>
    </source>
</evidence>
<dbReference type="EC" id="2.4.1.186" evidence="2"/>
<dbReference type="GeneID" id="116288649"/>
<dbReference type="CDD" id="cd02537">
    <property type="entry name" value="GT8_Glycogenin"/>
    <property type="match status" value="1"/>
</dbReference>
<dbReference type="InterPro" id="IPR050587">
    <property type="entry name" value="GNT1/Glycosyltrans_8"/>
</dbReference>
<dbReference type="Gene3D" id="3.90.550.10">
    <property type="entry name" value="Spore Coat Polysaccharide Biosynthesis Protein SpsA, Chain A"/>
    <property type="match status" value="1"/>
</dbReference>